<evidence type="ECO:0000313" key="5">
    <source>
        <dbReference type="EMBL" id="GIQ71116.1"/>
    </source>
</evidence>
<dbReference type="Pfam" id="PF12833">
    <property type="entry name" value="HTH_18"/>
    <property type="match status" value="1"/>
</dbReference>
<feature type="domain" description="HTH araC/xylS-type" evidence="4">
    <location>
        <begin position="191"/>
        <end position="289"/>
    </location>
</feature>
<protein>
    <submittedName>
        <fullName evidence="5">AraC family transcriptional regulator</fullName>
    </submittedName>
</protein>
<evidence type="ECO:0000313" key="6">
    <source>
        <dbReference type="Proteomes" id="UP000677918"/>
    </source>
</evidence>
<dbReference type="EMBL" id="BOVK01000070">
    <property type="protein sequence ID" value="GIQ71116.1"/>
    <property type="molecule type" value="Genomic_DNA"/>
</dbReference>
<dbReference type="SUPFAM" id="SSF46689">
    <property type="entry name" value="Homeodomain-like"/>
    <property type="match status" value="2"/>
</dbReference>
<dbReference type="InterPro" id="IPR014710">
    <property type="entry name" value="RmlC-like_jellyroll"/>
</dbReference>
<evidence type="ECO:0000256" key="3">
    <source>
        <dbReference type="ARBA" id="ARBA00023163"/>
    </source>
</evidence>
<dbReference type="InterPro" id="IPR020449">
    <property type="entry name" value="Tscrpt_reg_AraC-type_HTH"/>
</dbReference>
<dbReference type="InterPro" id="IPR037923">
    <property type="entry name" value="HTH-like"/>
</dbReference>
<dbReference type="SMART" id="SM00342">
    <property type="entry name" value="HTH_ARAC"/>
    <property type="match status" value="1"/>
</dbReference>
<evidence type="ECO:0000256" key="1">
    <source>
        <dbReference type="ARBA" id="ARBA00023015"/>
    </source>
</evidence>
<dbReference type="GO" id="GO:0003700">
    <property type="term" value="F:DNA-binding transcription factor activity"/>
    <property type="evidence" value="ECO:0007669"/>
    <property type="project" value="InterPro"/>
</dbReference>
<dbReference type="PROSITE" id="PS01124">
    <property type="entry name" value="HTH_ARAC_FAMILY_2"/>
    <property type="match status" value="1"/>
</dbReference>
<dbReference type="PRINTS" id="PR00032">
    <property type="entry name" value="HTHARAC"/>
</dbReference>
<dbReference type="InterPro" id="IPR018060">
    <property type="entry name" value="HTH_AraC"/>
</dbReference>
<keyword evidence="3" id="KW-0804">Transcription</keyword>
<dbReference type="Gene3D" id="1.10.10.60">
    <property type="entry name" value="Homeodomain-like"/>
    <property type="match status" value="2"/>
</dbReference>
<dbReference type="PROSITE" id="PS00041">
    <property type="entry name" value="HTH_ARAC_FAMILY_1"/>
    <property type="match status" value="1"/>
</dbReference>
<evidence type="ECO:0000259" key="4">
    <source>
        <dbReference type="PROSITE" id="PS01124"/>
    </source>
</evidence>
<dbReference type="AlphaFoldDB" id="A0A8J4H7G1"/>
<dbReference type="InterPro" id="IPR009057">
    <property type="entry name" value="Homeodomain-like_sf"/>
</dbReference>
<organism evidence="5 6">
    <name type="scientific">Xylanibacillus composti</name>
    <dbReference type="NCBI Taxonomy" id="1572762"/>
    <lineage>
        <taxon>Bacteria</taxon>
        <taxon>Bacillati</taxon>
        <taxon>Bacillota</taxon>
        <taxon>Bacilli</taxon>
        <taxon>Bacillales</taxon>
        <taxon>Paenibacillaceae</taxon>
        <taxon>Xylanibacillus</taxon>
    </lineage>
</organism>
<gene>
    <name evidence="5" type="ORF">XYCOK13_39400</name>
</gene>
<dbReference type="Proteomes" id="UP000677918">
    <property type="component" value="Unassembled WGS sequence"/>
</dbReference>
<dbReference type="InterPro" id="IPR018062">
    <property type="entry name" value="HTH_AraC-typ_CS"/>
</dbReference>
<dbReference type="Pfam" id="PF07883">
    <property type="entry name" value="Cupin_2"/>
    <property type="match status" value="1"/>
</dbReference>
<comment type="caution">
    <text evidence="5">The sequence shown here is derived from an EMBL/GenBank/DDBJ whole genome shotgun (WGS) entry which is preliminary data.</text>
</comment>
<keyword evidence="2" id="KW-0238">DNA-binding</keyword>
<evidence type="ECO:0000256" key="2">
    <source>
        <dbReference type="ARBA" id="ARBA00023125"/>
    </source>
</evidence>
<dbReference type="PANTHER" id="PTHR43280">
    <property type="entry name" value="ARAC-FAMILY TRANSCRIPTIONAL REGULATOR"/>
    <property type="match status" value="1"/>
</dbReference>
<keyword evidence="1" id="KW-0805">Transcription regulation</keyword>
<sequence length="292" mass="33849">MNYELRHGSADFPLHVYYNGVPALPDRHDRLFYTHFHHHLEWIVVLAGKARFEIDTEHVIGEQGDLIMVNSGLIHGASSLLGESCEIASIVFDLSMLFGRKEDLCTEQFLEPFLNNTYALPNRLCGTLPVTKRIHKNWMHILKQFRHKKPGYTLKIKSALFDTFYELFNAGLYEELTSQSPKDYRQTLRLKQILDYMDANLTKKLTVQQLAEHVHISSAHFYTFFKSMTGQSPIEYLNNLRLTRAQSMLQTHQLTVQETAARVGFENVSYFIRLFKTKFGLTPQAFARSLEN</sequence>
<reference evidence="5" key="1">
    <citation type="submission" date="2021-04" db="EMBL/GenBank/DDBJ databases">
        <title>Draft genome sequence of Xylanibacillus composti strain K13.</title>
        <authorList>
            <person name="Uke A."/>
            <person name="Chhe C."/>
            <person name="Baramee S."/>
            <person name="Kosugi A."/>
        </authorList>
    </citation>
    <scope>NUCLEOTIDE SEQUENCE</scope>
    <source>
        <strain evidence="5">K13</strain>
    </source>
</reference>
<keyword evidence="6" id="KW-1185">Reference proteome</keyword>
<dbReference type="InterPro" id="IPR013096">
    <property type="entry name" value="Cupin_2"/>
</dbReference>
<dbReference type="RefSeq" id="WP_213413916.1">
    <property type="nucleotide sequence ID" value="NZ_BOVK01000070.1"/>
</dbReference>
<dbReference type="CDD" id="cd02208">
    <property type="entry name" value="cupin_RmlC-like"/>
    <property type="match status" value="1"/>
</dbReference>
<accession>A0A8J4H7G1</accession>
<dbReference type="GO" id="GO:0043565">
    <property type="term" value="F:sequence-specific DNA binding"/>
    <property type="evidence" value="ECO:0007669"/>
    <property type="project" value="InterPro"/>
</dbReference>
<dbReference type="PANTHER" id="PTHR43280:SF28">
    <property type="entry name" value="HTH-TYPE TRANSCRIPTIONAL ACTIVATOR RHAS"/>
    <property type="match status" value="1"/>
</dbReference>
<proteinExistence type="predicted"/>
<name>A0A8J4H7G1_9BACL</name>
<dbReference type="SUPFAM" id="SSF51215">
    <property type="entry name" value="Regulatory protein AraC"/>
    <property type="match status" value="1"/>
</dbReference>
<dbReference type="Gene3D" id="2.60.120.10">
    <property type="entry name" value="Jelly Rolls"/>
    <property type="match status" value="1"/>
</dbReference>